<name>Q6AMP8_DESPS</name>
<protein>
    <submittedName>
        <fullName evidence="1">Related to 3Fe-4S ferredoxins</fullName>
    </submittedName>
</protein>
<evidence type="ECO:0000313" key="1">
    <source>
        <dbReference type="EMBL" id="CAG36377.1"/>
    </source>
</evidence>
<dbReference type="SUPFAM" id="SSF54862">
    <property type="entry name" value="4Fe-4S ferredoxins"/>
    <property type="match status" value="1"/>
</dbReference>
<evidence type="ECO:0000313" key="2">
    <source>
        <dbReference type="Proteomes" id="UP000000602"/>
    </source>
</evidence>
<dbReference type="HOGENOM" id="CLU_139698_6_4_7"/>
<dbReference type="RefSeq" id="WP_011188889.1">
    <property type="nucleotide sequence ID" value="NC_006138.1"/>
</dbReference>
<accession>Q6AMP8</accession>
<dbReference type="KEGG" id="dps:DP1648"/>
<gene>
    <name evidence="1" type="ordered locus">DP1648</name>
</gene>
<reference evidence="2" key="1">
    <citation type="journal article" date="2004" name="Environ. Microbiol.">
        <title>The genome of Desulfotalea psychrophila, a sulfate-reducing bacterium from permanently cold Arctic sediments.</title>
        <authorList>
            <person name="Rabus R."/>
            <person name="Ruepp A."/>
            <person name="Frickey T."/>
            <person name="Rattei T."/>
            <person name="Fartmann B."/>
            <person name="Stark M."/>
            <person name="Bauer M."/>
            <person name="Zibat A."/>
            <person name="Lombardot T."/>
            <person name="Becker I."/>
            <person name="Amann J."/>
            <person name="Gellner K."/>
            <person name="Teeling H."/>
            <person name="Leuschner W.D."/>
            <person name="Gloeckner F.-O."/>
            <person name="Lupas A.N."/>
            <person name="Amann R."/>
            <person name="Klenk H.-P."/>
        </authorList>
    </citation>
    <scope>NUCLEOTIDE SEQUENCE [LARGE SCALE GENOMIC DNA]</scope>
    <source>
        <strain evidence="2">DSM 12343 / LSv54</strain>
    </source>
</reference>
<dbReference type="Proteomes" id="UP000000602">
    <property type="component" value="Chromosome"/>
</dbReference>
<dbReference type="STRING" id="177439.DP1648"/>
<dbReference type="Gene3D" id="3.30.70.20">
    <property type="match status" value="1"/>
</dbReference>
<dbReference type="Pfam" id="PF13370">
    <property type="entry name" value="Fer4_13"/>
    <property type="match status" value="1"/>
</dbReference>
<dbReference type="EMBL" id="CR522870">
    <property type="protein sequence ID" value="CAG36377.1"/>
    <property type="molecule type" value="Genomic_DNA"/>
</dbReference>
<keyword evidence="2" id="KW-1185">Reference proteome</keyword>
<dbReference type="AlphaFoldDB" id="Q6AMP8"/>
<dbReference type="eggNOG" id="COG1141">
    <property type="taxonomic scope" value="Bacteria"/>
</dbReference>
<organism evidence="1 2">
    <name type="scientific">Desulfotalea psychrophila (strain LSv54 / DSM 12343)</name>
    <dbReference type="NCBI Taxonomy" id="177439"/>
    <lineage>
        <taxon>Bacteria</taxon>
        <taxon>Pseudomonadati</taxon>
        <taxon>Thermodesulfobacteriota</taxon>
        <taxon>Desulfobulbia</taxon>
        <taxon>Desulfobulbales</taxon>
        <taxon>Desulfocapsaceae</taxon>
        <taxon>Desulfotalea</taxon>
    </lineage>
</organism>
<sequence length="74" mass="8566">MKEKSESCGLWFQFPVIDLGLCSECLGCIEIAPNIFVYNYDLGMMEVIEQESYDRQLVDEAMKNCPKKCISWEC</sequence>
<proteinExistence type="predicted"/>